<dbReference type="InterPro" id="IPR037401">
    <property type="entry name" value="SnoaL-like"/>
</dbReference>
<reference evidence="2 3" key="1">
    <citation type="submission" date="2021-12" db="EMBL/GenBank/DDBJ databases">
        <title>Complete genome sequence of Phytobacter diazotrophicus TA9734.</title>
        <authorList>
            <person name="Kubota H."/>
            <person name="Nakayama Y."/>
            <person name="Ariyoshi T."/>
        </authorList>
    </citation>
    <scope>NUCLEOTIDE SEQUENCE [LARGE SCALE GENOMIC DNA]</scope>
    <source>
        <strain evidence="2 3">TA9734</strain>
    </source>
</reference>
<dbReference type="Gene3D" id="3.10.450.50">
    <property type="match status" value="1"/>
</dbReference>
<evidence type="ECO:0000313" key="3">
    <source>
        <dbReference type="Proteomes" id="UP001320460"/>
    </source>
</evidence>
<dbReference type="Pfam" id="PF13474">
    <property type="entry name" value="SnoaL_3"/>
    <property type="match status" value="1"/>
</dbReference>
<name>A0ABM7VQA7_9ENTR</name>
<proteinExistence type="predicted"/>
<dbReference type="RefSeq" id="WP_039077511.1">
    <property type="nucleotide sequence ID" value="NZ_AP025334.1"/>
</dbReference>
<evidence type="ECO:0000313" key="2">
    <source>
        <dbReference type="EMBL" id="BDD49152.1"/>
    </source>
</evidence>
<gene>
    <name evidence="2" type="ORF">PDTA9734_06390</name>
</gene>
<dbReference type="EMBL" id="AP025334">
    <property type="protein sequence ID" value="BDD49152.1"/>
    <property type="molecule type" value="Genomic_DNA"/>
</dbReference>
<dbReference type="InterPro" id="IPR032710">
    <property type="entry name" value="NTF2-like_dom_sf"/>
</dbReference>
<evidence type="ECO:0000259" key="1">
    <source>
        <dbReference type="Pfam" id="PF13474"/>
    </source>
</evidence>
<dbReference type="InterPro" id="IPR011944">
    <property type="entry name" value="Steroid_delta5-4_isomerase"/>
</dbReference>
<dbReference type="NCBIfam" id="TIGR02246">
    <property type="entry name" value="SgcJ/EcaC family oxidoreductase"/>
    <property type="match status" value="1"/>
</dbReference>
<keyword evidence="3" id="KW-1185">Reference proteome</keyword>
<protein>
    <recommendedName>
        <fullName evidence="1">SnoaL-like domain-containing protein</fullName>
    </recommendedName>
</protein>
<feature type="domain" description="SnoaL-like" evidence="1">
    <location>
        <begin position="6"/>
        <end position="116"/>
    </location>
</feature>
<organism evidence="2 3">
    <name type="scientific">Phytobacter diazotrophicus</name>
    <dbReference type="NCBI Taxonomy" id="395631"/>
    <lineage>
        <taxon>Bacteria</taxon>
        <taxon>Pseudomonadati</taxon>
        <taxon>Pseudomonadota</taxon>
        <taxon>Gammaproteobacteria</taxon>
        <taxon>Enterobacterales</taxon>
        <taxon>Enterobacteriaceae</taxon>
        <taxon>Phytobacter</taxon>
    </lineage>
</organism>
<accession>A0ABM7VQA7</accession>
<dbReference type="Proteomes" id="UP001320460">
    <property type="component" value="Chromosome"/>
</dbReference>
<dbReference type="SUPFAM" id="SSF54427">
    <property type="entry name" value="NTF2-like"/>
    <property type="match status" value="1"/>
</dbReference>
<sequence>MSSHPIRKIIEACDKAISAKDYDTLMTFYADDAALVIKPGMIAKGKDNIRNAFMAIADYFQGNLVVEQGEMQVIEGADNALVIMETLLRYPDGKGGTVKTIRRATYVFRHTASQGWLCTIDNSYGTDLLDSALPSG</sequence>